<protein>
    <recommendedName>
        <fullName evidence="6">Malectin-like domain-containing protein</fullName>
    </recommendedName>
</protein>
<keyword evidence="4" id="KW-1133">Transmembrane helix</keyword>
<evidence type="ECO:0000256" key="5">
    <source>
        <dbReference type="ARBA" id="ARBA00023136"/>
    </source>
</evidence>
<keyword evidence="2" id="KW-0812">Transmembrane</keyword>
<dbReference type="Proteomes" id="UP000264353">
    <property type="component" value="Unassembled WGS sequence"/>
</dbReference>
<name>A0A397L318_BRACM</name>
<sequence length="191" mass="21557">MRTLYSRFLDLLAVQYGTSTLWWITSRQLLLALLASFAIIQLVCSGPRSLNCGLSANEPPYTETSNALKYSSDAKFVKGGKSGRIAKDLEDDYSKPFTTLRYFPDGIQNCYNLSVTQSTRYLVRASFVYGNYDIDGLDSYPNFDLYIAITWSATISNALEDPDNMWASLQSQDMEYVTSEEIIHIAWSNTV</sequence>
<accession>A0A397L318</accession>
<dbReference type="EMBL" id="KZ868638">
    <property type="protein sequence ID" value="RIA04105.1"/>
    <property type="molecule type" value="Genomic_DNA"/>
</dbReference>
<feature type="domain" description="Malectin-like" evidence="6">
    <location>
        <begin position="50"/>
        <end position="191"/>
    </location>
</feature>
<evidence type="ECO:0000259" key="6">
    <source>
        <dbReference type="Pfam" id="PF12819"/>
    </source>
</evidence>
<evidence type="ECO:0000256" key="1">
    <source>
        <dbReference type="ARBA" id="ARBA00004167"/>
    </source>
</evidence>
<dbReference type="GO" id="GO:0016020">
    <property type="term" value="C:membrane"/>
    <property type="evidence" value="ECO:0007669"/>
    <property type="project" value="UniProtKB-SubCell"/>
</dbReference>
<dbReference type="AlphaFoldDB" id="A0A397L318"/>
<evidence type="ECO:0000256" key="4">
    <source>
        <dbReference type="ARBA" id="ARBA00022989"/>
    </source>
</evidence>
<evidence type="ECO:0000256" key="3">
    <source>
        <dbReference type="ARBA" id="ARBA00022729"/>
    </source>
</evidence>
<evidence type="ECO:0000256" key="2">
    <source>
        <dbReference type="ARBA" id="ARBA00022692"/>
    </source>
</evidence>
<dbReference type="Pfam" id="PF12819">
    <property type="entry name" value="Malectin_like"/>
    <property type="match status" value="1"/>
</dbReference>
<comment type="subcellular location">
    <subcellularLocation>
        <location evidence="1">Membrane</location>
        <topology evidence="1">Single-pass membrane protein</topology>
    </subcellularLocation>
</comment>
<dbReference type="PANTHER" id="PTHR45631">
    <property type="entry name" value="OS07G0107800 PROTEIN-RELATED"/>
    <property type="match status" value="1"/>
</dbReference>
<dbReference type="PANTHER" id="PTHR45631:SF22">
    <property type="entry name" value="LRR RECEPTOR-LIKE SERINE_THREONINE-PROTEIN KINASE PAM74-RELATED"/>
    <property type="match status" value="1"/>
</dbReference>
<organism evidence="7">
    <name type="scientific">Brassica campestris</name>
    <name type="common">Field mustard</name>
    <dbReference type="NCBI Taxonomy" id="3711"/>
    <lineage>
        <taxon>Eukaryota</taxon>
        <taxon>Viridiplantae</taxon>
        <taxon>Streptophyta</taxon>
        <taxon>Embryophyta</taxon>
        <taxon>Tracheophyta</taxon>
        <taxon>Spermatophyta</taxon>
        <taxon>Magnoliopsida</taxon>
        <taxon>eudicotyledons</taxon>
        <taxon>Gunneridae</taxon>
        <taxon>Pentapetalae</taxon>
        <taxon>rosids</taxon>
        <taxon>malvids</taxon>
        <taxon>Brassicales</taxon>
        <taxon>Brassicaceae</taxon>
        <taxon>Brassiceae</taxon>
        <taxon>Brassica</taxon>
    </lineage>
</organism>
<keyword evidence="3" id="KW-0732">Signal</keyword>
<gene>
    <name evidence="7" type="ORF">BRARA_K01710</name>
</gene>
<proteinExistence type="predicted"/>
<reference evidence="7" key="1">
    <citation type="submission" date="2018-06" db="EMBL/GenBank/DDBJ databases">
        <title>WGS assembly of Brassica rapa FPsc.</title>
        <authorList>
            <person name="Bowman J."/>
            <person name="Kohchi T."/>
            <person name="Yamato K."/>
            <person name="Jenkins J."/>
            <person name="Shu S."/>
            <person name="Ishizaki K."/>
            <person name="Yamaoka S."/>
            <person name="Nishihama R."/>
            <person name="Nakamura Y."/>
            <person name="Berger F."/>
            <person name="Adam C."/>
            <person name="Aki S."/>
            <person name="Althoff F."/>
            <person name="Araki T."/>
            <person name="Arteaga-Vazquez M."/>
            <person name="Balasubrmanian S."/>
            <person name="Bauer D."/>
            <person name="Boehm C."/>
            <person name="Briginshaw L."/>
            <person name="Caballero-Perez J."/>
            <person name="Catarino B."/>
            <person name="Chen F."/>
            <person name="Chiyoda S."/>
            <person name="Chovatia M."/>
            <person name="Davies K."/>
            <person name="Delmans M."/>
            <person name="Demura T."/>
            <person name="Dierschke T."/>
            <person name="Dolan L."/>
            <person name="Dorantes-Acosta A."/>
            <person name="Eklund D."/>
            <person name="Florent S."/>
            <person name="Flores-Sandoval E."/>
            <person name="Fujiyama A."/>
            <person name="Fukuzawa H."/>
            <person name="Galik B."/>
            <person name="Grimanelli D."/>
            <person name="Grimwood J."/>
            <person name="Grossniklaus U."/>
            <person name="Hamada T."/>
            <person name="Haseloff J."/>
            <person name="Hetherington A."/>
            <person name="Higo A."/>
            <person name="Hirakawa Y."/>
            <person name="Hundley H."/>
            <person name="Ikeda Y."/>
            <person name="Inoue K."/>
            <person name="Inoue S."/>
            <person name="Ishida S."/>
            <person name="Jia Q."/>
            <person name="Kakita M."/>
            <person name="Kanazawa T."/>
            <person name="Kawai Y."/>
            <person name="Kawashima T."/>
            <person name="Kennedy M."/>
            <person name="Kinose K."/>
            <person name="Kinoshita T."/>
            <person name="Kohara Y."/>
            <person name="Koide E."/>
            <person name="Komatsu K."/>
            <person name="Kopischke S."/>
            <person name="Kubo M."/>
            <person name="Kyozuka J."/>
            <person name="Lagercrantz U."/>
            <person name="Lin S."/>
            <person name="Lindquist E."/>
            <person name="Lipzen A."/>
            <person name="Lu C."/>
            <person name="Luna E."/>
            <person name="Martienssen R."/>
            <person name="Minamino N."/>
            <person name="Mizutani M."/>
            <person name="Mizutani M."/>
            <person name="Mochizuki N."/>
            <person name="Monte I."/>
            <person name="Mosher R."/>
            <person name="Nagasaki H."/>
            <person name="Nakagami H."/>
            <person name="Naramoto S."/>
            <person name="Nishitani K."/>
            <person name="Ohtani M."/>
            <person name="Okamoto T."/>
            <person name="Okumura M."/>
            <person name="Phillips J."/>
            <person name="Pollak B."/>
            <person name="Reinders A."/>
            <person name="Roevekamp M."/>
            <person name="Sano R."/>
            <person name="Sawa S."/>
            <person name="Schmid M."/>
            <person name="Shirakawa M."/>
            <person name="Solano R."/>
            <person name="Spunde A."/>
            <person name="Suetsugu N."/>
            <person name="Sugano S."/>
            <person name="Sugiyama A."/>
            <person name="Sun R."/>
            <person name="Suzuki Y."/>
            <person name="Takenaka M."/>
            <person name="Takezawa D."/>
            <person name="Tomogane H."/>
            <person name="Tsuzuki M."/>
            <person name="Ueda T."/>
            <person name="Umeda M."/>
            <person name="Ward J."/>
            <person name="Watanabe Y."/>
            <person name="Yazaki K."/>
            <person name="Yokoyama R."/>
            <person name="Yoshitake Y."/>
            <person name="Yotsui I."/>
            <person name="Zachgo S."/>
            <person name="Schmutz J."/>
        </authorList>
    </citation>
    <scope>NUCLEOTIDE SEQUENCE [LARGE SCALE GENOMIC DNA]</scope>
</reference>
<keyword evidence="5" id="KW-0472">Membrane</keyword>
<evidence type="ECO:0000313" key="7">
    <source>
        <dbReference type="EMBL" id="RIA04105.1"/>
    </source>
</evidence>
<dbReference type="InterPro" id="IPR024788">
    <property type="entry name" value="Malectin-like_Carb-bd_dom"/>
</dbReference>